<sequence length="39" mass="4751">MKKKIKNNYNADYKKEAIFHSEFKECLKMTIPQYAFAFM</sequence>
<organism evidence="1">
    <name type="scientific">marine sediment metagenome</name>
    <dbReference type="NCBI Taxonomy" id="412755"/>
    <lineage>
        <taxon>unclassified sequences</taxon>
        <taxon>metagenomes</taxon>
        <taxon>ecological metagenomes</taxon>
    </lineage>
</organism>
<protein>
    <submittedName>
        <fullName evidence="1">Uncharacterized protein</fullName>
    </submittedName>
</protein>
<reference evidence="1" key="1">
    <citation type="journal article" date="2014" name="Front. Microbiol.">
        <title>High frequency of phylogenetically diverse reductive dehalogenase-homologous genes in deep subseafloor sedimentary metagenomes.</title>
        <authorList>
            <person name="Kawai M."/>
            <person name="Futagami T."/>
            <person name="Toyoda A."/>
            <person name="Takaki Y."/>
            <person name="Nishi S."/>
            <person name="Hori S."/>
            <person name="Arai W."/>
            <person name="Tsubouchi T."/>
            <person name="Morono Y."/>
            <person name="Uchiyama I."/>
            <person name="Ito T."/>
            <person name="Fujiyama A."/>
            <person name="Inagaki F."/>
            <person name="Takami H."/>
        </authorList>
    </citation>
    <scope>NUCLEOTIDE SEQUENCE</scope>
    <source>
        <strain evidence="1">Expedition CK06-06</strain>
    </source>
</reference>
<proteinExistence type="predicted"/>
<comment type="caution">
    <text evidence="1">The sequence shown here is derived from an EMBL/GenBank/DDBJ whole genome shotgun (WGS) entry which is preliminary data.</text>
</comment>
<dbReference type="AlphaFoldDB" id="X1C9U5"/>
<gene>
    <name evidence="1" type="ORF">S01H4_29549</name>
</gene>
<name>X1C9U5_9ZZZZ</name>
<dbReference type="EMBL" id="BART01015177">
    <property type="protein sequence ID" value="GAG81126.1"/>
    <property type="molecule type" value="Genomic_DNA"/>
</dbReference>
<evidence type="ECO:0000313" key="1">
    <source>
        <dbReference type="EMBL" id="GAG81126.1"/>
    </source>
</evidence>
<accession>X1C9U5</accession>